<dbReference type="Gene3D" id="3.40.109.10">
    <property type="entry name" value="NADH Oxidase"/>
    <property type="match status" value="1"/>
</dbReference>
<proteinExistence type="inferred from homology"/>
<evidence type="ECO:0000256" key="2">
    <source>
        <dbReference type="ARBA" id="ARBA00007118"/>
    </source>
</evidence>
<protein>
    <submittedName>
        <fullName evidence="7">NADH dehydrogenase</fullName>
    </submittedName>
</protein>
<accession>A0A1B1YG03</accession>
<sequence>MDVIDAILTRRSIRKFTGRVISDDELNVLLKAGFQAPSAHNLQPWHFVVVKDKEKLEKMAEKHPYAKMLPQSGCGIIVCGDINRETREGFLVEDCSAAIQNILLAAHGIGLGAVWCGIYPDADRTKVFSEILSLPDNIIPVGLIAVGYPNEEKSPQDRFDNTKVHYEKW</sequence>
<feature type="domain" description="Nitroreductase" evidence="6">
    <location>
        <begin position="66"/>
        <end position="148"/>
    </location>
</feature>
<keyword evidence="4" id="KW-0288">FMN</keyword>
<dbReference type="AlphaFoldDB" id="A0A1B1YG03"/>
<gene>
    <name evidence="7" type="ORF">CSTERTH_11920</name>
</gene>
<reference evidence="7 8" key="1">
    <citation type="submission" date="2016-02" db="EMBL/GenBank/DDBJ databases">
        <title>Comparison of Clostridium stercorarium subspecies using comparative genomics and transcriptomics.</title>
        <authorList>
            <person name="Schellenberg J."/>
            <person name="Thallinger G."/>
            <person name="Levin D.B."/>
            <person name="Zhang X."/>
            <person name="Alvare G."/>
            <person name="Fristensky B."/>
            <person name="Sparling R."/>
        </authorList>
    </citation>
    <scope>NUCLEOTIDE SEQUENCE [LARGE SCALE GENOMIC DNA]</scope>
    <source>
        <strain evidence="7 8">DSM 2910</strain>
    </source>
</reference>
<dbReference type="GO" id="GO:0016491">
    <property type="term" value="F:oxidoreductase activity"/>
    <property type="evidence" value="ECO:0007669"/>
    <property type="project" value="UniProtKB-KW"/>
</dbReference>
<evidence type="ECO:0000259" key="6">
    <source>
        <dbReference type="Pfam" id="PF00881"/>
    </source>
</evidence>
<feature type="domain" description="Nitroreductase" evidence="6">
    <location>
        <begin position="7"/>
        <end position="61"/>
    </location>
</feature>
<evidence type="ECO:0000256" key="3">
    <source>
        <dbReference type="ARBA" id="ARBA00022630"/>
    </source>
</evidence>
<evidence type="ECO:0000256" key="5">
    <source>
        <dbReference type="ARBA" id="ARBA00023002"/>
    </source>
</evidence>
<evidence type="ECO:0000313" key="8">
    <source>
        <dbReference type="Proteomes" id="UP000092971"/>
    </source>
</evidence>
<evidence type="ECO:0000256" key="1">
    <source>
        <dbReference type="ARBA" id="ARBA00001917"/>
    </source>
</evidence>
<dbReference type="EMBL" id="CP014672">
    <property type="protein sequence ID" value="ANW99691.1"/>
    <property type="molecule type" value="Genomic_DNA"/>
</dbReference>
<organism evidence="7 8">
    <name type="scientific">Thermoclostridium stercorarium subsp. thermolacticum DSM 2910</name>
    <dbReference type="NCBI Taxonomy" id="1121336"/>
    <lineage>
        <taxon>Bacteria</taxon>
        <taxon>Bacillati</taxon>
        <taxon>Bacillota</taxon>
        <taxon>Clostridia</taxon>
        <taxon>Eubacteriales</taxon>
        <taxon>Oscillospiraceae</taxon>
        <taxon>Thermoclostridium</taxon>
    </lineage>
</organism>
<dbReference type="PANTHER" id="PTHR43673">
    <property type="entry name" value="NAD(P)H NITROREDUCTASE YDGI-RELATED"/>
    <property type="match status" value="1"/>
</dbReference>
<evidence type="ECO:0000313" key="7">
    <source>
        <dbReference type="EMBL" id="ANW99691.1"/>
    </source>
</evidence>
<keyword evidence="5" id="KW-0560">Oxidoreductase</keyword>
<evidence type="ECO:0000256" key="4">
    <source>
        <dbReference type="ARBA" id="ARBA00022643"/>
    </source>
</evidence>
<dbReference type="InterPro" id="IPR000415">
    <property type="entry name" value="Nitroreductase-like"/>
</dbReference>
<dbReference type="PANTHER" id="PTHR43673:SF2">
    <property type="entry name" value="NITROREDUCTASE"/>
    <property type="match status" value="1"/>
</dbReference>
<keyword evidence="3" id="KW-0285">Flavoprotein</keyword>
<comment type="cofactor">
    <cofactor evidence="1">
        <name>FMN</name>
        <dbReference type="ChEBI" id="CHEBI:58210"/>
    </cofactor>
</comment>
<dbReference type="OrthoDB" id="9812105at2"/>
<dbReference type="SUPFAM" id="SSF55469">
    <property type="entry name" value="FMN-dependent nitroreductase-like"/>
    <property type="match status" value="1"/>
</dbReference>
<dbReference type="Pfam" id="PF00881">
    <property type="entry name" value="Nitroreductase"/>
    <property type="match status" value="2"/>
</dbReference>
<dbReference type="CDD" id="cd02150">
    <property type="entry name" value="nitroreductase"/>
    <property type="match status" value="1"/>
</dbReference>
<comment type="similarity">
    <text evidence="2">Belongs to the nitroreductase family.</text>
</comment>
<dbReference type="InterPro" id="IPR029479">
    <property type="entry name" value="Nitroreductase"/>
</dbReference>
<name>A0A1B1YG03_THEST</name>
<dbReference type="Proteomes" id="UP000092971">
    <property type="component" value="Chromosome"/>
</dbReference>
<dbReference type="RefSeq" id="WP_015360120.1">
    <property type="nucleotide sequence ID" value="NZ_CP014672.1"/>
</dbReference>